<dbReference type="EMBL" id="BMZQ01000002">
    <property type="protein sequence ID" value="GHD18699.1"/>
    <property type="molecule type" value="Genomic_DNA"/>
</dbReference>
<dbReference type="PRINTS" id="PR00725">
    <property type="entry name" value="DADACBPTASE1"/>
</dbReference>
<organism evidence="13 14">
    <name type="scientific">Tianweitania populi</name>
    <dbReference type="NCBI Taxonomy" id="1607949"/>
    <lineage>
        <taxon>Bacteria</taxon>
        <taxon>Pseudomonadati</taxon>
        <taxon>Pseudomonadota</taxon>
        <taxon>Alphaproteobacteria</taxon>
        <taxon>Hyphomicrobiales</taxon>
        <taxon>Phyllobacteriaceae</taxon>
        <taxon>Tianweitania</taxon>
    </lineage>
</organism>
<evidence type="ECO:0000313" key="13">
    <source>
        <dbReference type="EMBL" id="GHD18699.1"/>
    </source>
</evidence>
<dbReference type="GO" id="GO:0006508">
    <property type="term" value="P:proteolysis"/>
    <property type="evidence" value="ECO:0007669"/>
    <property type="project" value="InterPro"/>
</dbReference>
<protein>
    <submittedName>
        <fullName evidence="13">D-alanyl-D-alanine carboxypeptidase</fullName>
    </submittedName>
</protein>
<dbReference type="GO" id="GO:0009002">
    <property type="term" value="F:serine-type D-Ala-D-Ala carboxypeptidase activity"/>
    <property type="evidence" value="ECO:0007669"/>
    <property type="project" value="InterPro"/>
</dbReference>
<dbReference type="PANTHER" id="PTHR21581:SF6">
    <property type="entry name" value="TRAFFICKING PROTEIN PARTICLE COMPLEX SUBUNIT 12"/>
    <property type="match status" value="1"/>
</dbReference>
<dbReference type="InterPro" id="IPR012338">
    <property type="entry name" value="Beta-lactam/transpept-like"/>
</dbReference>
<reference evidence="13" key="1">
    <citation type="journal article" date="2014" name="Int. J. Syst. Evol. Microbiol.">
        <title>Complete genome sequence of Corynebacterium casei LMG S-19264T (=DSM 44701T), isolated from a smear-ripened cheese.</title>
        <authorList>
            <consortium name="US DOE Joint Genome Institute (JGI-PGF)"/>
            <person name="Walter F."/>
            <person name="Albersmeier A."/>
            <person name="Kalinowski J."/>
            <person name="Ruckert C."/>
        </authorList>
    </citation>
    <scope>NUCLEOTIDE SEQUENCE</scope>
    <source>
        <strain evidence="13">KCTC 42249</strain>
    </source>
</reference>
<feature type="active site" evidence="7">
    <location>
        <position position="111"/>
    </location>
</feature>
<dbReference type="SUPFAM" id="SSF56601">
    <property type="entry name" value="beta-lactamase/transpeptidase-like"/>
    <property type="match status" value="1"/>
</dbReference>
<keyword evidence="6" id="KW-0961">Cell wall biogenesis/degradation</keyword>
<dbReference type="GO" id="GO:0071555">
    <property type="term" value="P:cell wall organization"/>
    <property type="evidence" value="ECO:0007669"/>
    <property type="project" value="UniProtKB-KW"/>
</dbReference>
<reference evidence="13" key="2">
    <citation type="submission" date="2020-09" db="EMBL/GenBank/DDBJ databases">
        <authorList>
            <person name="Sun Q."/>
            <person name="Kim S."/>
        </authorList>
    </citation>
    <scope>NUCLEOTIDE SEQUENCE</scope>
    <source>
        <strain evidence="13">KCTC 42249</strain>
    </source>
</reference>
<dbReference type="GO" id="GO:0008360">
    <property type="term" value="P:regulation of cell shape"/>
    <property type="evidence" value="ECO:0007669"/>
    <property type="project" value="UniProtKB-KW"/>
</dbReference>
<feature type="active site" description="Acyl-ester intermediate" evidence="7">
    <location>
        <position position="51"/>
    </location>
</feature>
<dbReference type="InterPro" id="IPR018044">
    <property type="entry name" value="Peptidase_S11"/>
</dbReference>
<feature type="region of interest" description="Disordered" evidence="10">
    <location>
        <begin position="331"/>
        <end position="357"/>
    </location>
</feature>
<evidence type="ECO:0000256" key="8">
    <source>
        <dbReference type="PIRSR" id="PIRSR618044-2"/>
    </source>
</evidence>
<keyword evidence="13" id="KW-0645">Protease</keyword>
<keyword evidence="2 11" id="KW-0732">Signal</keyword>
<evidence type="ECO:0000256" key="2">
    <source>
        <dbReference type="ARBA" id="ARBA00022729"/>
    </source>
</evidence>
<dbReference type="Proteomes" id="UP000630142">
    <property type="component" value="Unassembled WGS sequence"/>
</dbReference>
<comment type="caution">
    <text evidence="13">The sequence shown here is derived from an EMBL/GenBank/DDBJ whole genome shotgun (WGS) entry which is preliminary data.</text>
</comment>
<dbReference type="AlphaFoldDB" id="A0A8J3GLK3"/>
<keyword evidence="3" id="KW-0378">Hydrolase</keyword>
<evidence type="ECO:0000256" key="9">
    <source>
        <dbReference type="RuleBase" id="RU004016"/>
    </source>
</evidence>
<dbReference type="GO" id="GO:0009252">
    <property type="term" value="P:peptidoglycan biosynthetic process"/>
    <property type="evidence" value="ECO:0007669"/>
    <property type="project" value="UniProtKB-KW"/>
</dbReference>
<gene>
    <name evidence="13" type="ORF">GCM10016234_29530</name>
</gene>
<feature type="binding site" evidence="8">
    <location>
        <position position="213"/>
    </location>
    <ligand>
        <name>substrate</name>
    </ligand>
</feature>
<evidence type="ECO:0000313" key="14">
    <source>
        <dbReference type="Proteomes" id="UP000630142"/>
    </source>
</evidence>
<dbReference type="PANTHER" id="PTHR21581">
    <property type="entry name" value="D-ALANYL-D-ALANINE CARBOXYPEPTIDASE"/>
    <property type="match status" value="1"/>
</dbReference>
<evidence type="ECO:0000256" key="7">
    <source>
        <dbReference type="PIRSR" id="PIRSR618044-1"/>
    </source>
</evidence>
<evidence type="ECO:0000259" key="12">
    <source>
        <dbReference type="Pfam" id="PF00768"/>
    </source>
</evidence>
<feature type="chain" id="PRO_5035210322" evidence="11">
    <location>
        <begin position="25"/>
        <end position="370"/>
    </location>
</feature>
<comment type="similarity">
    <text evidence="1 9">Belongs to the peptidase S11 family.</text>
</comment>
<evidence type="ECO:0000256" key="4">
    <source>
        <dbReference type="ARBA" id="ARBA00022960"/>
    </source>
</evidence>
<evidence type="ECO:0000256" key="10">
    <source>
        <dbReference type="SAM" id="MobiDB-lite"/>
    </source>
</evidence>
<feature type="domain" description="Peptidase S11 D-alanyl-D-alanine carboxypeptidase A N-terminal" evidence="12">
    <location>
        <begin position="24"/>
        <end position="242"/>
    </location>
</feature>
<proteinExistence type="inferred from homology"/>
<keyword evidence="13" id="KW-0121">Carboxypeptidase</keyword>
<accession>A0A8J3GLK3</accession>
<feature type="active site" description="Proton acceptor" evidence="7">
    <location>
        <position position="54"/>
    </location>
</feature>
<sequence length="370" mass="39296">MTRKLFAALLSAGLLTTLHGEAFAGPSIVVDTGTGRVLEQEDAYKRWYPASITKLMSVYVTFRAIQAGEITLLSPIEITKRATKEPPSKMGYPEGSVLSVDTALKIMMVKSANDVTTALAENVGGSVAGFAERMNKEAARLGMNGSHFMNAHGLHDENHYTSAHDIAVLATALHQDFPQYANYFDIEAIAAGDQVIPNHNGLIGSFEGADGMKTGYTCPAGFNVVATATRNNRQIMAIVLGAVSTDARDYRTAELLTAGFGKSSDAAPLLADLPRSGEDLTTAGNMRNEICTEEAQKRIAKTRDAEGKPLVPSPFLVEMTRPRVVVSVALGGATGPKSTQPRFADVPIPTPRPDYEPNTAAAVSAVEQGG</sequence>
<keyword evidence="4" id="KW-0133">Cell shape</keyword>
<keyword evidence="5" id="KW-0573">Peptidoglycan synthesis</keyword>
<evidence type="ECO:0000256" key="3">
    <source>
        <dbReference type="ARBA" id="ARBA00022801"/>
    </source>
</evidence>
<name>A0A8J3GLK3_9HYPH</name>
<evidence type="ECO:0000256" key="5">
    <source>
        <dbReference type="ARBA" id="ARBA00022984"/>
    </source>
</evidence>
<evidence type="ECO:0000256" key="11">
    <source>
        <dbReference type="SAM" id="SignalP"/>
    </source>
</evidence>
<dbReference type="Pfam" id="PF00768">
    <property type="entry name" value="Peptidase_S11"/>
    <property type="match status" value="1"/>
</dbReference>
<dbReference type="RefSeq" id="WP_189505139.1">
    <property type="nucleotide sequence ID" value="NZ_BMZQ01000002.1"/>
</dbReference>
<evidence type="ECO:0000256" key="6">
    <source>
        <dbReference type="ARBA" id="ARBA00023316"/>
    </source>
</evidence>
<feature type="signal peptide" evidence="11">
    <location>
        <begin position="1"/>
        <end position="24"/>
    </location>
</feature>
<dbReference type="Gene3D" id="3.40.710.10">
    <property type="entry name" value="DD-peptidase/beta-lactamase superfamily"/>
    <property type="match status" value="1"/>
</dbReference>
<keyword evidence="14" id="KW-1185">Reference proteome</keyword>
<evidence type="ECO:0000256" key="1">
    <source>
        <dbReference type="ARBA" id="ARBA00007164"/>
    </source>
</evidence>
<dbReference type="InterPro" id="IPR001967">
    <property type="entry name" value="Peptidase_S11_N"/>
</dbReference>